<dbReference type="EMBL" id="CP006979">
    <property type="protein sequence ID" value="AHC87917.1"/>
    <property type="molecule type" value="Genomic_DNA"/>
</dbReference>
<protein>
    <submittedName>
        <fullName evidence="1">Uncharacterized protein</fullName>
    </submittedName>
</protein>
<name>V9UZR6_9PSED</name>
<dbReference type="AlphaFoldDB" id="V9UZR6"/>
<proteinExistence type="predicted"/>
<evidence type="ECO:0000313" key="1">
    <source>
        <dbReference type="EMBL" id="AHC87917.1"/>
    </source>
</evidence>
<reference evidence="1 2" key="1">
    <citation type="submission" date="2013-12" db="EMBL/GenBank/DDBJ databases">
        <title>Complete Genomes of Pseudomonas monteilii SB3078 and SB3101, two Benzene, Toluene and Ethylbenzene Degrading Bacteria used for Bioaugmentation.</title>
        <authorList>
            <person name="Dueholm M.S."/>
            <person name="Albertsen M."/>
            <person name="D'Imperio S."/>
            <person name="Tale V.P."/>
            <person name="Lewis D."/>
            <person name="Nilsen P.H."/>
            <person name="Nielsen J.L."/>
        </authorList>
    </citation>
    <scope>NUCLEOTIDE SEQUENCE [LARGE SCALE GENOMIC DNA]</scope>
    <source>
        <strain evidence="1 2">SB3101</strain>
    </source>
</reference>
<sequence>MTDAVHLAAFNDRGEILFTVSGSPDTVEFSLRLNTSLPYLTLSSPAVPALQYVAGGQLLPRPAGSAFLEGTLLKGVPAGAAVKIEGLIYEADGSDIELEFAYPGTYTVTVQAWPALDQDITYENHS</sequence>
<gene>
    <name evidence="1" type="ORF">X970_11175</name>
</gene>
<dbReference type="RefSeq" id="WP_024087009.1">
    <property type="nucleotide sequence ID" value="NC_023076.1"/>
</dbReference>
<dbReference type="Proteomes" id="UP000018660">
    <property type="component" value="Chromosome"/>
</dbReference>
<organism evidence="1 2">
    <name type="scientific">Pseudomonas monteilii SB3101</name>
    <dbReference type="NCBI Taxonomy" id="1435058"/>
    <lineage>
        <taxon>Bacteria</taxon>
        <taxon>Pseudomonadati</taxon>
        <taxon>Pseudomonadota</taxon>
        <taxon>Gammaproteobacteria</taxon>
        <taxon>Pseudomonadales</taxon>
        <taxon>Pseudomonadaceae</taxon>
        <taxon>Pseudomonas</taxon>
    </lineage>
</organism>
<dbReference type="KEGG" id="pmot:X970_11175"/>
<accession>V9UZR6</accession>
<dbReference type="HOGENOM" id="CLU_161363_0_0_6"/>
<evidence type="ECO:0000313" key="2">
    <source>
        <dbReference type="Proteomes" id="UP000018660"/>
    </source>
</evidence>